<feature type="domain" description="Response regulatory" evidence="4">
    <location>
        <begin position="5"/>
        <end position="119"/>
    </location>
</feature>
<dbReference type="GO" id="GO:0003677">
    <property type="term" value="F:DNA binding"/>
    <property type="evidence" value="ECO:0007669"/>
    <property type="project" value="InterPro"/>
</dbReference>
<dbReference type="Proteomes" id="UP000824072">
    <property type="component" value="Unassembled WGS sequence"/>
</dbReference>
<feature type="modified residue" description="4-aspartylphosphate" evidence="3">
    <location>
        <position position="56"/>
    </location>
</feature>
<evidence type="ECO:0000256" key="1">
    <source>
        <dbReference type="ARBA" id="ARBA00018672"/>
    </source>
</evidence>
<evidence type="ECO:0000313" key="6">
    <source>
        <dbReference type="EMBL" id="HIU33170.1"/>
    </source>
</evidence>
<evidence type="ECO:0000259" key="4">
    <source>
        <dbReference type="PROSITE" id="PS50110"/>
    </source>
</evidence>
<dbReference type="PANTHER" id="PTHR37299:SF1">
    <property type="entry name" value="STAGE 0 SPORULATION PROTEIN A HOMOLOG"/>
    <property type="match status" value="1"/>
</dbReference>
<dbReference type="AlphaFoldDB" id="A0A9D1I9A1"/>
<dbReference type="InterPro" id="IPR001789">
    <property type="entry name" value="Sig_transdc_resp-reg_receiver"/>
</dbReference>
<dbReference type="InterPro" id="IPR011006">
    <property type="entry name" value="CheY-like_superfamily"/>
</dbReference>
<accession>A0A9D1I9A1</accession>
<dbReference type="Gene3D" id="2.40.50.40">
    <property type="match status" value="1"/>
</dbReference>
<dbReference type="SMART" id="SM00448">
    <property type="entry name" value="REC"/>
    <property type="match status" value="1"/>
</dbReference>
<name>A0A9D1I9A1_9FIRM</name>
<dbReference type="GO" id="GO:0000156">
    <property type="term" value="F:phosphorelay response regulator activity"/>
    <property type="evidence" value="ECO:0007669"/>
    <property type="project" value="InterPro"/>
</dbReference>
<dbReference type="EMBL" id="DVMU01000030">
    <property type="protein sequence ID" value="HIU33170.1"/>
    <property type="molecule type" value="Genomic_DNA"/>
</dbReference>
<reference evidence="6" key="2">
    <citation type="journal article" date="2021" name="PeerJ">
        <title>Extensive microbial diversity within the chicken gut microbiome revealed by metagenomics and culture.</title>
        <authorList>
            <person name="Gilroy R."/>
            <person name="Ravi A."/>
            <person name="Getino M."/>
            <person name="Pursley I."/>
            <person name="Horton D.L."/>
            <person name="Alikhan N.F."/>
            <person name="Baker D."/>
            <person name="Gharbi K."/>
            <person name="Hall N."/>
            <person name="Watson M."/>
            <person name="Adriaenssens E.M."/>
            <person name="Foster-Nyarko E."/>
            <person name="Jarju S."/>
            <person name="Secka A."/>
            <person name="Antonio M."/>
            <person name="Oren A."/>
            <person name="Chaudhuri R.R."/>
            <person name="La Ragione R."/>
            <person name="Hildebrand F."/>
            <person name="Pallen M.J."/>
        </authorList>
    </citation>
    <scope>NUCLEOTIDE SEQUENCE</scope>
    <source>
        <strain evidence="6">ChiHcec3-11533</strain>
    </source>
</reference>
<feature type="domain" description="HTH LytTR-type" evidence="5">
    <location>
        <begin position="144"/>
        <end position="249"/>
    </location>
</feature>
<reference evidence="6" key="1">
    <citation type="submission" date="2020-10" db="EMBL/GenBank/DDBJ databases">
        <authorList>
            <person name="Gilroy R."/>
        </authorList>
    </citation>
    <scope>NUCLEOTIDE SEQUENCE</scope>
    <source>
        <strain evidence="6">ChiHcec3-11533</strain>
    </source>
</reference>
<dbReference type="InterPro" id="IPR046947">
    <property type="entry name" value="LytR-like"/>
</dbReference>
<dbReference type="SMART" id="SM00850">
    <property type="entry name" value="LytTR"/>
    <property type="match status" value="1"/>
</dbReference>
<comment type="caution">
    <text evidence="6">The sequence shown here is derived from an EMBL/GenBank/DDBJ whole genome shotgun (WGS) entry which is preliminary data.</text>
</comment>
<sequence length="249" mass="28895">MDTIRILIADDDPGMLLVMRKLVERAEGYTLVGEAQDGKTLMELYERESPDVVLLDVEMPGDSGIDCARAIQDKNPKTVLVFATAHEEYMKSAFEVYAFDYLVKPFRMERAMQTLRLIRERLRESVPVQPLPRRPQEEAAPARLMLKSRDGLSFLDVNAILLIQREDRQTVIYTQNEGRYVTSDGLSELEQRLPKPMFFRTHKSYIVNIHQIESVTPYGRWTYVVRLCGTRHDALITHERFVELEKLFS</sequence>
<dbReference type="Gene3D" id="3.40.50.2300">
    <property type="match status" value="1"/>
</dbReference>
<dbReference type="Pfam" id="PF00072">
    <property type="entry name" value="Response_reg"/>
    <property type="match status" value="1"/>
</dbReference>
<dbReference type="PROSITE" id="PS50110">
    <property type="entry name" value="RESPONSE_REGULATORY"/>
    <property type="match status" value="1"/>
</dbReference>
<dbReference type="Pfam" id="PF04397">
    <property type="entry name" value="LytTR"/>
    <property type="match status" value="1"/>
</dbReference>
<gene>
    <name evidence="6" type="ORF">IAB02_01275</name>
</gene>
<evidence type="ECO:0000259" key="5">
    <source>
        <dbReference type="PROSITE" id="PS50930"/>
    </source>
</evidence>
<dbReference type="InterPro" id="IPR007492">
    <property type="entry name" value="LytTR_DNA-bd_dom"/>
</dbReference>
<organism evidence="6 7">
    <name type="scientific">Candidatus Pullichristensenella excrementigallinarum</name>
    <dbReference type="NCBI Taxonomy" id="2840907"/>
    <lineage>
        <taxon>Bacteria</taxon>
        <taxon>Bacillati</taxon>
        <taxon>Bacillota</taxon>
        <taxon>Clostridia</taxon>
        <taxon>Candidatus Pullichristensenella</taxon>
    </lineage>
</organism>
<proteinExistence type="predicted"/>
<protein>
    <recommendedName>
        <fullName evidence="1">Stage 0 sporulation protein A homolog</fullName>
    </recommendedName>
</protein>
<comment type="function">
    <text evidence="2">May play the central regulatory role in sporulation. It may be an element of the effector pathway responsible for the activation of sporulation genes in response to nutritional stress. Spo0A may act in concert with spo0H (a sigma factor) to control the expression of some genes that are critical to the sporulation process.</text>
</comment>
<evidence type="ECO:0000256" key="3">
    <source>
        <dbReference type="PROSITE-ProRule" id="PRU00169"/>
    </source>
</evidence>
<evidence type="ECO:0000313" key="7">
    <source>
        <dbReference type="Proteomes" id="UP000824072"/>
    </source>
</evidence>
<dbReference type="PANTHER" id="PTHR37299">
    <property type="entry name" value="TRANSCRIPTIONAL REGULATOR-RELATED"/>
    <property type="match status" value="1"/>
</dbReference>
<keyword evidence="3" id="KW-0597">Phosphoprotein</keyword>
<evidence type="ECO:0000256" key="2">
    <source>
        <dbReference type="ARBA" id="ARBA00024867"/>
    </source>
</evidence>
<dbReference type="PROSITE" id="PS50930">
    <property type="entry name" value="HTH_LYTTR"/>
    <property type="match status" value="1"/>
</dbReference>
<dbReference type="SUPFAM" id="SSF52172">
    <property type="entry name" value="CheY-like"/>
    <property type="match status" value="1"/>
</dbReference>